<accession>L0KCE4</accession>
<dbReference type="STRING" id="748449.Halha_2346"/>
<dbReference type="EMBL" id="CP003359">
    <property type="protein sequence ID" value="AGB42220.1"/>
    <property type="molecule type" value="Genomic_DNA"/>
</dbReference>
<organism evidence="2 3">
    <name type="scientific">Halobacteroides halobius (strain ATCC 35273 / DSM 5150 / MD-1)</name>
    <dbReference type="NCBI Taxonomy" id="748449"/>
    <lineage>
        <taxon>Bacteria</taxon>
        <taxon>Bacillati</taxon>
        <taxon>Bacillota</taxon>
        <taxon>Clostridia</taxon>
        <taxon>Halanaerobiales</taxon>
        <taxon>Halobacteroidaceae</taxon>
        <taxon>Halobacteroides</taxon>
    </lineage>
</organism>
<protein>
    <submittedName>
        <fullName evidence="2">TIGR00341 family protein</fullName>
    </submittedName>
</protein>
<dbReference type="Pfam" id="PF04087">
    <property type="entry name" value="DUF389"/>
    <property type="match status" value="1"/>
</dbReference>
<dbReference type="HOGENOM" id="CLU_050976_0_0_9"/>
<gene>
    <name evidence="2" type="ordered locus">Halha_2346</name>
</gene>
<keyword evidence="1" id="KW-0472">Membrane</keyword>
<proteinExistence type="predicted"/>
<dbReference type="KEGG" id="hhl:Halha_2346"/>
<feature type="transmembrane region" description="Helical" evidence="1">
    <location>
        <begin position="136"/>
        <end position="158"/>
    </location>
</feature>
<dbReference type="AlphaFoldDB" id="L0KCE4"/>
<dbReference type="eggNOG" id="COG1808">
    <property type="taxonomic scope" value="Bacteria"/>
</dbReference>
<dbReference type="InterPro" id="IPR005240">
    <property type="entry name" value="DUF389"/>
</dbReference>
<feature type="transmembrane region" description="Helical" evidence="1">
    <location>
        <begin position="305"/>
        <end position="324"/>
    </location>
</feature>
<feature type="transmembrane region" description="Helical" evidence="1">
    <location>
        <begin position="113"/>
        <end position="130"/>
    </location>
</feature>
<dbReference type="OrthoDB" id="9790659at2"/>
<keyword evidence="1" id="KW-0812">Transmembrane</keyword>
<keyword evidence="1" id="KW-1133">Transmembrane helix</keyword>
<dbReference type="Proteomes" id="UP000010880">
    <property type="component" value="Chromosome"/>
</dbReference>
<feature type="transmembrane region" description="Helical" evidence="1">
    <location>
        <begin position="232"/>
        <end position="255"/>
    </location>
</feature>
<evidence type="ECO:0000313" key="3">
    <source>
        <dbReference type="Proteomes" id="UP000010880"/>
    </source>
</evidence>
<reference evidence="3" key="1">
    <citation type="submission" date="2012-02" db="EMBL/GenBank/DDBJ databases">
        <title>The complete genome of Halobacteroides halobius DSM 5150.</title>
        <authorList>
            <person name="Lucas S."/>
            <person name="Copeland A."/>
            <person name="Lapidus A."/>
            <person name="Glavina del Rio T."/>
            <person name="Dalin E."/>
            <person name="Tice H."/>
            <person name="Bruce D."/>
            <person name="Goodwin L."/>
            <person name="Pitluck S."/>
            <person name="Peters L."/>
            <person name="Mikhailova N."/>
            <person name="Gu W."/>
            <person name="Kyrpides N."/>
            <person name="Mavromatis K."/>
            <person name="Ivanova N."/>
            <person name="Brettin T."/>
            <person name="Detter J.C."/>
            <person name="Han C."/>
            <person name="Larimer F."/>
            <person name="Land M."/>
            <person name="Hauser L."/>
            <person name="Markowitz V."/>
            <person name="Cheng J.-F."/>
            <person name="Hugenholtz P."/>
            <person name="Woyke T."/>
            <person name="Wu D."/>
            <person name="Tindall B."/>
            <person name="Pomrenke H."/>
            <person name="Brambilla E."/>
            <person name="Klenk H.-P."/>
            <person name="Eisen J.A."/>
        </authorList>
    </citation>
    <scope>NUCLEOTIDE SEQUENCE [LARGE SCALE GENOMIC DNA]</scope>
    <source>
        <strain evidence="3">ATCC 35273 / DSM 5150 / MD-1</strain>
    </source>
</reference>
<keyword evidence="3" id="KW-1185">Reference proteome</keyword>
<dbReference type="PANTHER" id="PTHR20992:SF9">
    <property type="entry name" value="AT15442P-RELATED"/>
    <property type="match status" value="1"/>
</dbReference>
<evidence type="ECO:0000256" key="1">
    <source>
        <dbReference type="SAM" id="Phobius"/>
    </source>
</evidence>
<name>L0KCE4_HALHC</name>
<dbReference type="PANTHER" id="PTHR20992">
    <property type="entry name" value="AT15442P-RELATED"/>
    <property type="match status" value="1"/>
</dbReference>
<feature type="transmembrane region" description="Helical" evidence="1">
    <location>
        <begin position="261"/>
        <end position="284"/>
    </location>
</feature>
<dbReference type="RefSeq" id="WP_015327934.1">
    <property type="nucleotide sequence ID" value="NC_019978.1"/>
</dbReference>
<evidence type="ECO:0000313" key="2">
    <source>
        <dbReference type="EMBL" id="AGB42220.1"/>
    </source>
</evidence>
<feature type="transmembrane region" description="Helical" evidence="1">
    <location>
        <begin position="202"/>
        <end position="225"/>
    </location>
</feature>
<dbReference type="NCBIfam" id="TIGR00341">
    <property type="entry name" value="TIGR00341 family protein"/>
    <property type="match status" value="1"/>
</dbReference>
<sequence>MQIVHATFESGEGGTAVEILLELGVDIEDYKLIQSQTGDLLIINLLYGHADKIIDKLKGQFDFSTNEDRSLIIFTPDTVIPRNKEKVEKSKSRASKETIVTYAKESAQLDSNFIVLAIAASIAAALGLIVNNIPVIVGSMIIAPVFGPIAAMAVGIVLGNWKLFRKGLGAEIVVVAIGIIIGYIFGAVIPDVSINPALRVRMFPTIADLLIAFAAGGAGAYSLIADVKSQPLVGVVIAAALIPVMAALGIGISMWNLSMVYGTSLLLFGNLFSLLLAIIVIFYSKGLKPQWWYESTAQEMIKKSLVFLIIAVIILTIPLSVITYRQMIKEKPTEIIRELYKEQFKDQLEARLVSINTNPNLKKTVLVLYVPAKTRKFLFDQLANRIKERLGADYRVIFEVIPTNIIQPSLSNLDK</sequence>
<feature type="transmembrane region" description="Helical" evidence="1">
    <location>
        <begin position="170"/>
        <end position="190"/>
    </location>
</feature>